<accession>A0A1F5Y1F5</accession>
<dbReference type="PANTHER" id="PTHR10890:SF3">
    <property type="entry name" value="CYSTEINE--TRNA LIGASE, CYTOPLASMIC"/>
    <property type="match status" value="1"/>
</dbReference>
<evidence type="ECO:0000256" key="8">
    <source>
        <dbReference type="ARBA" id="ARBA00022833"/>
    </source>
</evidence>
<evidence type="ECO:0000256" key="5">
    <source>
        <dbReference type="ARBA" id="ARBA00022598"/>
    </source>
</evidence>
<evidence type="ECO:0000256" key="9">
    <source>
        <dbReference type="ARBA" id="ARBA00022840"/>
    </source>
</evidence>
<evidence type="ECO:0000256" key="3">
    <source>
        <dbReference type="ARBA" id="ARBA00011245"/>
    </source>
</evidence>
<evidence type="ECO:0000256" key="6">
    <source>
        <dbReference type="ARBA" id="ARBA00022723"/>
    </source>
</evidence>
<evidence type="ECO:0000256" key="12">
    <source>
        <dbReference type="ARBA" id="ARBA00047398"/>
    </source>
</evidence>
<dbReference type="GO" id="GO:0006423">
    <property type="term" value="P:cysteinyl-tRNA aminoacylation"/>
    <property type="evidence" value="ECO:0007669"/>
    <property type="project" value="UniProtKB-UniRule"/>
</dbReference>
<dbReference type="PANTHER" id="PTHR10890">
    <property type="entry name" value="CYSTEINYL-TRNA SYNTHETASE"/>
    <property type="match status" value="1"/>
</dbReference>
<dbReference type="InterPro" id="IPR056411">
    <property type="entry name" value="CysS_C"/>
</dbReference>
<dbReference type="GO" id="GO:0005524">
    <property type="term" value="F:ATP binding"/>
    <property type="evidence" value="ECO:0007669"/>
    <property type="project" value="UniProtKB-UniRule"/>
</dbReference>
<feature type="short sequence motif" description="'HIGH' region" evidence="13">
    <location>
        <begin position="31"/>
        <end position="41"/>
    </location>
</feature>
<keyword evidence="11 13" id="KW-0030">Aminoacyl-tRNA synthetase</keyword>
<feature type="binding site" evidence="13">
    <location>
        <position position="235"/>
    </location>
    <ligand>
        <name>Zn(2+)</name>
        <dbReference type="ChEBI" id="CHEBI:29105"/>
    </ligand>
</feature>
<evidence type="ECO:0000259" key="14">
    <source>
        <dbReference type="Pfam" id="PF01406"/>
    </source>
</evidence>
<dbReference type="HAMAP" id="MF_00041">
    <property type="entry name" value="Cys_tRNA_synth"/>
    <property type="match status" value="1"/>
</dbReference>
<evidence type="ECO:0000256" key="13">
    <source>
        <dbReference type="HAMAP-Rule" id="MF_00041"/>
    </source>
</evidence>
<feature type="short sequence motif" description="'KMSKS' region" evidence="13">
    <location>
        <begin position="267"/>
        <end position="271"/>
    </location>
</feature>
<dbReference type="InterPro" id="IPR009080">
    <property type="entry name" value="tRNAsynth_Ia_anticodon-bd"/>
</dbReference>
<evidence type="ECO:0000256" key="1">
    <source>
        <dbReference type="ARBA" id="ARBA00004496"/>
    </source>
</evidence>
<dbReference type="AlphaFoldDB" id="A0A1F5Y1F5"/>
<comment type="subcellular location">
    <subcellularLocation>
        <location evidence="1 13">Cytoplasm</location>
    </subcellularLocation>
</comment>
<dbReference type="GO" id="GO:0005829">
    <property type="term" value="C:cytosol"/>
    <property type="evidence" value="ECO:0007669"/>
    <property type="project" value="TreeGrafter"/>
</dbReference>
<feature type="domain" description="tRNA synthetases class I catalytic" evidence="14">
    <location>
        <begin position="16"/>
        <end position="314"/>
    </location>
</feature>
<dbReference type="EMBL" id="MFIQ01000010">
    <property type="protein sequence ID" value="OGF93661.1"/>
    <property type="molecule type" value="Genomic_DNA"/>
</dbReference>
<keyword evidence="10 13" id="KW-0648">Protein biosynthesis</keyword>
<dbReference type="Gene3D" id="1.20.120.640">
    <property type="entry name" value="Anticodon-binding domain of a subclass of class I aminoacyl-tRNA synthetases"/>
    <property type="match status" value="1"/>
</dbReference>
<gene>
    <name evidence="13" type="primary">cysS</name>
    <name evidence="16" type="ORF">A3G54_03945</name>
</gene>
<feature type="binding site" evidence="13">
    <location>
        <position position="29"/>
    </location>
    <ligand>
        <name>Zn(2+)</name>
        <dbReference type="ChEBI" id="CHEBI:29105"/>
    </ligand>
</feature>
<keyword evidence="8 13" id="KW-0862">Zinc</keyword>
<dbReference type="Proteomes" id="UP000178894">
    <property type="component" value="Unassembled WGS sequence"/>
</dbReference>
<dbReference type="STRING" id="1798364.A3G54_03945"/>
<dbReference type="InterPro" id="IPR032678">
    <property type="entry name" value="tRNA-synt_1_cat_dom"/>
</dbReference>
<evidence type="ECO:0000256" key="7">
    <source>
        <dbReference type="ARBA" id="ARBA00022741"/>
    </source>
</evidence>
<comment type="catalytic activity">
    <reaction evidence="12 13">
        <text>tRNA(Cys) + L-cysteine + ATP = L-cysteinyl-tRNA(Cys) + AMP + diphosphate</text>
        <dbReference type="Rhea" id="RHEA:17773"/>
        <dbReference type="Rhea" id="RHEA-COMP:9661"/>
        <dbReference type="Rhea" id="RHEA-COMP:9679"/>
        <dbReference type="ChEBI" id="CHEBI:30616"/>
        <dbReference type="ChEBI" id="CHEBI:33019"/>
        <dbReference type="ChEBI" id="CHEBI:35235"/>
        <dbReference type="ChEBI" id="CHEBI:78442"/>
        <dbReference type="ChEBI" id="CHEBI:78517"/>
        <dbReference type="ChEBI" id="CHEBI:456215"/>
        <dbReference type="EC" id="6.1.1.16"/>
    </reaction>
</comment>
<evidence type="ECO:0000256" key="2">
    <source>
        <dbReference type="ARBA" id="ARBA00005594"/>
    </source>
</evidence>
<dbReference type="EC" id="6.1.1.16" evidence="13"/>
<dbReference type="GO" id="GO:0008270">
    <property type="term" value="F:zinc ion binding"/>
    <property type="evidence" value="ECO:0007669"/>
    <property type="project" value="UniProtKB-UniRule"/>
</dbReference>
<keyword evidence="7 13" id="KW-0547">Nucleotide-binding</keyword>
<feature type="binding site" evidence="13">
    <location>
        <position position="239"/>
    </location>
    <ligand>
        <name>Zn(2+)</name>
        <dbReference type="ChEBI" id="CHEBI:29105"/>
    </ligand>
</feature>
<dbReference type="InterPro" id="IPR015803">
    <property type="entry name" value="Cys-tRNA-ligase"/>
</dbReference>
<proteinExistence type="inferred from homology"/>
<keyword evidence="5 13" id="KW-0436">Ligase</keyword>
<keyword evidence="6 13" id="KW-0479">Metal-binding</keyword>
<evidence type="ECO:0000256" key="4">
    <source>
        <dbReference type="ARBA" id="ARBA00022490"/>
    </source>
</evidence>
<feature type="binding site" evidence="13">
    <location>
        <position position="210"/>
    </location>
    <ligand>
        <name>Zn(2+)</name>
        <dbReference type="ChEBI" id="CHEBI:29105"/>
    </ligand>
</feature>
<dbReference type="InterPro" id="IPR014729">
    <property type="entry name" value="Rossmann-like_a/b/a_fold"/>
</dbReference>
<reference evidence="16 17" key="1">
    <citation type="journal article" date="2016" name="Nat. Commun.">
        <title>Thousands of microbial genomes shed light on interconnected biogeochemical processes in an aquifer system.</title>
        <authorList>
            <person name="Anantharaman K."/>
            <person name="Brown C.T."/>
            <person name="Hug L.A."/>
            <person name="Sharon I."/>
            <person name="Castelle C.J."/>
            <person name="Probst A.J."/>
            <person name="Thomas B.C."/>
            <person name="Singh A."/>
            <person name="Wilkins M.J."/>
            <person name="Karaoz U."/>
            <person name="Brodie E.L."/>
            <person name="Williams K.H."/>
            <person name="Hubbard S.S."/>
            <person name="Banfield J.F."/>
        </authorList>
    </citation>
    <scope>NUCLEOTIDE SEQUENCE [LARGE SCALE GENOMIC DNA]</scope>
</reference>
<evidence type="ECO:0000259" key="15">
    <source>
        <dbReference type="Pfam" id="PF23493"/>
    </source>
</evidence>
<organism evidence="16 17">
    <name type="scientific">Candidatus Giovannonibacteria bacterium RIFCSPLOWO2_12_FULL_44_15</name>
    <dbReference type="NCBI Taxonomy" id="1798364"/>
    <lineage>
        <taxon>Bacteria</taxon>
        <taxon>Candidatus Giovannoniibacteriota</taxon>
    </lineage>
</organism>
<keyword evidence="9 13" id="KW-0067">ATP-binding</keyword>
<feature type="binding site" evidence="13">
    <location>
        <position position="270"/>
    </location>
    <ligand>
        <name>ATP</name>
        <dbReference type="ChEBI" id="CHEBI:30616"/>
    </ligand>
</feature>
<name>A0A1F5Y1F5_9BACT</name>
<sequence length="438" mass="50192">MPFKLYNALSRKKENFKPLKGKTVRFYACGPTVYAFVHIGNLRTFVFDDLLRRTFELNGYKVKEIMNLTDVDDKTINGAKDSGKTLKNYTSFYEKRFLFDVKALNILPAAKYTRATDHIQEMIKMISTLFKKKVAYKTSDGIYFNISKFKNYGKLSRLKARELKIGARVRSDEYEKNNAQDFALWKFKKEGEPSWAAPFGEGRPGWHIECSAMSIKYLGMPLDIHSGGVDLIFPHHENEIAQSEAAYGKKFARFFAEGEHLSIGGKKMAKSLGNIFTLRDIEERGFEPLDFRYLTFTAHYRSPLSFSWESLSASRNARKKLEEKALLAPKSDAKVLKKFKMEFLAALNDDLNIPKALALVWKARGRDEILYADKILGLGLDKVKKVAASAGLEALLREREVMRRDKKWREADLIRDKILKAGYIIEDTPQGARLKRAS</sequence>
<keyword evidence="4 13" id="KW-0963">Cytoplasm</keyword>
<comment type="similarity">
    <text evidence="2 13">Belongs to the class-I aminoacyl-tRNA synthetase family.</text>
</comment>
<dbReference type="Gene3D" id="3.40.50.620">
    <property type="entry name" value="HUPs"/>
    <property type="match status" value="1"/>
</dbReference>
<feature type="domain" description="Cysteinyl-tRNA ligase anticodon binding" evidence="15">
    <location>
        <begin position="389"/>
        <end position="430"/>
    </location>
</feature>
<dbReference type="SUPFAM" id="SSF52374">
    <property type="entry name" value="Nucleotidylyl transferase"/>
    <property type="match status" value="1"/>
</dbReference>
<comment type="caution">
    <text evidence="16">The sequence shown here is derived from an EMBL/GenBank/DDBJ whole genome shotgun (WGS) entry which is preliminary data.</text>
</comment>
<dbReference type="FunFam" id="3.40.50.620:FF:000130">
    <property type="entry name" value="Cysteine--tRNA ligase"/>
    <property type="match status" value="1"/>
</dbReference>
<evidence type="ECO:0000313" key="16">
    <source>
        <dbReference type="EMBL" id="OGF93661.1"/>
    </source>
</evidence>
<dbReference type="Pfam" id="PF01406">
    <property type="entry name" value="tRNA-synt_1e"/>
    <property type="match status" value="1"/>
</dbReference>
<dbReference type="Pfam" id="PF23493">
    <property type="entry name" value="CysS_C"/>
    <property type="match status" value="1"/>
</dbReference>
<dbReference type="NCBIfam" id="TIGR00435">
    <property type="entry name" value="cysS"/>
    <property type="match status" value="1"/>
</dbReference>
<dbReference type="SUPFAM" id="SSF47323">
    <property type="entry name" value="Anticodon-binding domain of a subclass of class I aminoacyl-tRNA synthetases"/>
    <property type="match status" value="1"/>
</dbReference>
<dbReference type="CDD" id="cd00672">
    <property type="entry name" value="CysRS_core"/>
    <property type="match status" value="1"/>
</dbReference>
<dbReference type="PRINTS" id="PR00983">
    <property type="entry name" value="TRNASYNTHCYS"/>
</dbReference>
<dbReference type="GO" id="GO:0004817">
    <property type="term" value="F:cysteine-tRNA ligase activity"/>
    <property type="evidence" value="ECO:0007669"/>
    <property type="project" value="UniProtKB-UniRule"/>
</dbReference>
<evidence type="ECO:0000313" key="17">
    <source>
        <dbReference type="Proteomes" id="UP000178894"/>
    </source>
</evidence>
<comment type="subunit">
    <text evidence="3 13">Monomer.</text>
</comment>
<dbReference type="InterPro" id="IPR024909">
    <property type="entry name" value="Cys-tRNA/MSH_ligase"/>
</dbReference>
<evidence type="ECO:0000256" key="10">
    <source>
        <dbReference type="ARBA" id="ARBA00022917"/>
    </source>
</evidence>
<protein>
    <recommendedName>
        <fullName evidence="13">Cysteine--tRNA ligase</fullName>
        <ecNumber evidence="13">6.1.1.16</ecNumber>
    </recommendedName>
    <alternativeName>
        <fullName evidence="13">Cysteinyl-tRNA synthetase</fullName>
        <shortName evidence="13">CysRS</shortName>
    </alternativeName>
</protein>
<comment type="cofactor">
    <cofactor evidence="13">
        <name>Zn(2+)</name>
        <dbReference type="ChEBI" id="CHEBI:29105"/>
    </cofactor>
    <text evidence="13">Binds 1 zinc ion per subunit.</text>
</comment>
<evidence type="ECO:0000256" key="11">
    <source>
        <dbReference type="ARBA" id="ARBA00023146"/>
    </source>
</evidence>